<comment type="caution">
    <text evidence="1">The sequence shown here is derived from an EMBL/GenBank/DDBJ whole genome shotgun (WGS) entry which is preliminary data.</text>
</comment>
<evidence type="ECO:0000313" key="2">
    <source>
        <dbReference type="Proteomes" id="UP000638014"/>
    </source>
</evidence>
<dbReference type="EMBL" id="JACXAF010000009">
    <property type="protein sequence ID" value="MBD1389367.1"/>
    <property type="molecule type" value="Genomic_DNA"/>
</dbReference>
<accession>A0A8J6QIM7</accession>
<reference evidence="1" key="1">
    <citation type="submission" date="2020-09" db="EMBL/GenBank/DDBJ databases">
        <title>A novel bacterium of genus Neiella, isolated from South China Sea.</title>
        <authorList>
            <person name="Huang H."/>
            <person name="Mo K."/>
            <person name="Hu Y."/>
        </authorList>
    </citation>
    <scope>NUCLEOTIDE SEQUENCE</scope>
    <source>
        <strain evidence="1">HB171785</strain>
    </source>
</reference>
<organism evidence="1 2">
    <name type="scientific">Neiella litorisoli</name>
    <dbReference type="NCBI Taxonomy" id="2771431"/>
    <lineage>
        <taxon>Bacteria</taxon>
        <taxon>Pseudomonadati</taxon>
        <taxon>Pseudomonadota</taxon>
        <taxon>Gammaproteobacteria</taxon>
        <taxon>Alteromonadales</taxon>
        <taxon>Echinimonadaceae</taxon>
        <taxon>Neiella</taxon>
    </lineage>
</organism>
<dbReference type="InterPro" id="IPR021496">
    <property type="entry name" value="DUF3150"/>
</dbReference>
<evidence type="ECO:0000313" key="1">
    <source>
        <dbReference type="EMBL" id="MBD1389367.1"/>
    </source>
</evidence>
<name>A0A8J6QIM7_9GAMM</name>
<sequence length="347" mass="38238">MSNLDDAKQNTQSTLDRLEALKQGCCLVAVTVRGCCGEKSLNSKKIIIDGQQIESKLMRGTSFNWFPQEHLTFKGNAARAVERLLASLGVKVAGGATLLPVSRLDELHDGINDIEERFYDKLSKVVKDFDQLMAGHVAENQEVEELIREYSWNKEQFEKSFIFKASPPLAFAPADEGDADEVIEETIGLVYEDVAKMASDVYTKSFFEPLPGGSKKLREKIKQSVINSGIDRLMSKLTSLSFLDPSIGNIVDAARAELAKLPKAGYIEGEDFARLQHFVLALGNEDMIRSFAEGHAPLFTFDPTSEADPISEAQEQSVAPVALDLFEVLETGDINQQDDLDSWGAGL</sequence>
<keyword evidence="2" id="KW-1185">Reference proteome</keyword>
<dbReference type="Pfam" id="PF11348">
    <property type="entry name" value="DUF3150"/>
    <property type="match status" value="1"/>
</dbReference>
<dbReference type="AlphaFoldDB" id="A0A8J6QIM7"/>
<proteinExistence type="predicted"/>
<evidence type="ECO:0008006" key="3">
    <source>
        <dbReference type="Google" id="ProtNLM"/>
    </source>
</evidence>
<gene>
    <name evidence="1" type="ORF">IC617_08010</name>
</gene>
<dbReference type="Proteomes" id="UP000638014">
    <property type="component" value="Unassembled WGS sequence"/>
</dbReference>
<protein>
    <recommendedName>
        <fullName evidence="3">DUF3150 domain-containing protein</fullName>
    </recommendedName>
</protein>
<dbReference type="RefSeq" id="WP_191144476.1">
    <property type="nucleotide sequence ID" value="NZ_JACXAF010000009.1"/>
</dbReference>